<dbReference type="OrthoDB" id="5859915at2759"/>
<dbReference type="PANTHER" id="PTHR22941">
    <property type="entry name" value="SERPENTINE RECEPTOR"/>
    <property type="match status" value="1"/>
</dbReference>
<feature type="transmembrane region" description="Helical" evidence="1">
    <location>
        <begin position="98"/>
        <end position="119"/>
    </location>
</feature>
<feature type="transmembrane region" description="Helical" evidence="1">
    <location>
        <begin position="22"/>
        <end position="41"/>
    </location>
</feature>
<keyword evidence="1" id="KW-1133">Transmembrane helix</keyword>
<dbReference type="AlphaFoldDB" id="O44579"/>
<evidence type="ECO:0000313" key="3">
    <source>
        <dbReference type="Proteomes" id="UP000001940"/>
    </source>
</evidence>
<dbReference type="InterPro" id="IPR019422">
    <property type="entry name" value="7TM_GPCR_serpentine_rcpt_Srh"/>
</dbReference>
<feature type="transmembrane region" description="Helical" evidence="1">
    <location>
        <begin position="140"/>
        <end position="157"/>
    </location>
</feature>
<protein>
    <submittedName>
        <fullName evidence="2">Serpentine Receptor, class H</fullName>
    </submittedName>
</protein>
<evidence type="ECO:0000256" key="1">
    <source>
        <dbReference type="SAM" id="Phobius"/>
    </source>
</evidence>
<proteinExistence type="predicted"/>
<dbReference type="PaxDb" id="6239-ZK697.11"/>
<keyword evidence="1" id="KW-0812">Transmembrane</keyword>
<dbReference type="OMA" id="FKMQKKF"/>
<sequence>MNYTCIPDLTYIDTPDFLLTDMHIITGISTPIHFLGLYCIIFKTPKQMRSVKWYMLILHIYVMIFDYSYTIMTVPFVLSPFAAGFPLGLLRLTGMSVVAQSIYFIIIYFFMLNGIVSIFENRFYKICSFTSKNTWKFWRIVWLAGHYVIEVLLILPIKCFVPEQTHALQYVFQNLPCLPRYIYDGPVYVVAEDITYHFSFIFSLHVLICFEVIFFFGYLIRSGRQQLKGKTMSQRTFQLQKKFFIALISQVCVPSVFFIIPLIYVVITILTKYYNQGYLNIAFTIIAMHGLVSTSAMLSLHQPYRETILNTFQKTPRTLSKIQNLNDKRLHRCSARVAHISPG</sequence>
<evidence type="ECO:0000313" key="2">
    <source>
        <dbReference type="EMBL" id="CCD74371.1"/>
    </source>
</evidence>
<dbReference type="PhylomeDB" id="O44579"/>
<organism evidence="2 3">
    <name type="scientific">Caenorhabditis elegans</name>
    <dbReference type="NCBI Taxonomy" id="6239"/>
    <lineage>
        <taxon>Eukaryota</taxon>
        <taxon>Metazoa</taxon>
        <taxon>Ecdysozoa</taxon>
        <taxon>Nematoda</taxon>
        <taxon>Chromadorea</taxon>
        <taxon>Rhabditida</taxon>
        <taxon>Rhabditina</taxon>
        <taxon>Rhabditomorpha</taxon>
        <taxon>Rhabditoidea</taxon>
        <taxon>Rhabditidae</taxon>
        <taxon>Peloderinae</taxon>
        <taxon>Caenorhabditis</taxon>
    </lineage>
</organism>
<dbReference type="KEGG" id="cel:CELE_ZK697.11"/>
<name>O44579_CAEEL</name>
<dbReference type="InterPro" id="IPR053220">
    <property type="entry name" value="Nematode_rcpt-like_serp_H"/>
</dbReference>
<feature type="transmembrane region" description="Helical" evidence="1">
    <location>
        <begin position="243"/>
        <end position="267"/>
    </location>
</feature>
<keyword evidence="2" id="KW-0675">Receptor</keyword>
<feature type="transmembrane region" description="Helical" evidence="1">
    <location>
        <begin position="279"/>
        <end position="300"/>
    </location>
</feature>
<keyword evidence="1" id="KW-0472">Membrane</keyword>
<dbReference type="HOGENOM" id="CLU_042960_1_1_1"/>
<dbReference type="Proteomes" id="UP000001940">
    <property type="component" value="Chromosome V"/>
</dbReference>
<dbReference type="RefSeq" id="NP_503497.1">
    <property type="nucleotide sequence ID" value="NM_071096.1"/>
</dbReference>
<dbReference type="CTD" id="191415"/>
<feature type="transmembrane region" description="Helical" evidence="1">
    <location>
        <begin position="53"/>
        <end position="78"/>
    </location>
</feature>
<dbReference type="PIR" id="E88957">
    <property type="entry name" value="E88957"/>
</dbReference>
<dbReference type="EMBL" id="BX284605">
    <property type="protein sequence ID" value="CCD74371.1"/>
    <property type="molecule type" value="Genomic_DNA"/>
</dbReference>
<dbReference type="Pfam" id="PF10318">
    <property type="entry name" value="7TM_GPCR_Srh"/>
    <property type="match status" value="1"/>
</dbReference>
<gene>
    <name evidence="2 4" type="primary">srh-199</name>
    <name evidence="2" type="ORF">CELE_ZK697.11</name>
    <name evidence="4" type="ORF">ZK697.11</name>
</gene>
<accession>O44579</accession>
<dbReference type="PANTHER" id="PTHR22941:SF2">
    <property type="entry name" value="SERPENTINE RECEPTOR, CLASS H-RELATED"/>
    <property type="match status" value="1"/>
</dbReference>
<dbReference type="GeneID" id="191415"/>
<keyword evidence="3" id="KW-1185">Reference proteome</keyword>
<dbReference type="InParanoid" id="O44579"/>
<dbReference type="AGR" id="WB:WBGene00005410"/>
<dbReference type="FunCoup" id="O44579">
    <property type="interactions" value="2"/>
</dbReference>
<reference evidence="2 3" key="1">
    <citation type="journal article" date="1998" name="Science">
        <title>Genome sequence of the nematode C. elegans: a platform for investigating biology.</title>
        <authorList>
            <consortium name="The C. elegans sequencing consortium"/>
            <person name="Sulson J.E."/>
            <person name="Waterston R."/>
        </authorList>
    </citation>
    <scope>NUCLEOTIDE SEQUENCE [LARGE SCALE GENOMIC DNA]</scope>
    <source>
        <strain evidence="2 3">Bristol N2</strain>
    </source>
</reference>
<evidence type="ECO:0000313" key="4">
    <source>
        <dbReference type="WormBase" id="ZK697.11a"/>
    </source>
</evidence>
<dbReference type="UCSC" id="ZK697.11">
    <property type="organism name" value="c. elegans"/>
</dbReference>
<feature type="transmembrane region" description="Helical" evidence="1">
    <location>
        <begin position="196"/>
        <end position="220"/>
    </location>
</feature>
<dbReference type="WormBase" id="ZK697.11a">
    <property type="protein sequence ID" value="CE18460"/>
    <property type="gene ID" value="WBGene00005410"/>
    <property type="gene designation" value="srh-199"/>
</dbReference>